<evidence type="ECO:0000313" key="2">
    <source>
        <dbReference type="EMBL" id="SUG16029.1"/>
    </source>
</evidence>
<accession>A0A379S748</accession>
<evidence type="ECO:0000256" key="1">
    <source>
        <dbReference type="SAM" id="MobiDB-lite"/>
    </source>
</evidence>
<feature type="region of interest" description="Disordered" evidence="1">
    <location>
        <begin position="1"/>
        <end position="29"/>
    </location>
</feature>
<reference evidence="2 3" key="1">
    <citation type="submission" date="2018-06" db="EMBL/GenBank/DDBJ databases">
        <authorList>
            <consortium name="Pathogen Informatics"/>
            <person name="Doyle S."/>
        </authorList>
    </citation>
    <scope>NUCLEOTIDE SEQUENCE [LARGE SCALE GENOMIC DNA]</scope>
    <source>
        <strain evidence="2 3">NCTC7295</strain>
    </source>
</reference>
<organism evidence="2 3">
    <name type="scientific">Salmonella enterica subsp. arizonae</name>
    <dbReference type="NCBI Taxonomy" id="59203"/>
    <lineage>
        <taxon>Bacteria</taxon>
        <taxon>Pseudomonadati</taxon>
        <taxon>Pseudomonadota</taxon>
        <taxon>Gammaproteobacteria</taxon>
        <taxon>Enterobacterales</taxon>
        <taxon>Enterobacteriaceae</taxon>
        <taxon>Salmonella</taxon>
    </lineage>
</organism>
<name>A0A379S748_SALER</name>
<proteinExistence type="predicted"/>
<dbReference type="Proteomes" id="UP000254124">
    <property type="component" value="Unassembled WGS sequence"/>
</dbReference>
<protein>
    <submittedName>
        <fullName evidence="2">Uncharacterized protein</fullName>
    </submittedName>
</protein>
<dbReference type="EMBL" id="UGWZ01000001">
    <property type="protein sequence ID" value="SUG16029.1"/>
    <property type="molecule type" value="Genomic_DNA"/>
</dbReference>
<sequence length="29" mass="3145">MAHFATQNAKKHESKGMDNNGDLGKEKSA</sequence>
<gene>
    <name evidence="2" type="ORF">NCTC7295_03720</name>
</gene>
<dbReference type="AlphaFoldDB" id="A0A379S748"/>
<evidence type="ECO:0000313" key="3">
    <source>
        <dbReference type="Proteomes" id="UP000254124"/>
    </source>
</evidence>